<dbReference type="InterPro" id="IPR012469">
    <property type="entry name" value="DUF1688"/>
</dbReference>
<dbReference type="EMBL" id="AP022570">
    <property type="protein sequence ID" value="BBX52457.1"/>
    <property type="molecule type" value="Genomic_DNA"/>
</dbReference>
<dbReference type="Proteomes" id="UP000466785">
    <property type="component" value="Chromosome"/>
</dbReference>
<evidence type="ECO:0008006" key="3">
    <source>
        <dbReference type="Google" id="ProtNLM"/>
    </source>
</evidence>
<protein>
    <recommendedName>
        <fullName evidence="3">Uracil phosphoribosyltransferase</fullName>
    </recommendedName>
</protein>
<organism evidence="1 2">
    <name type="scientific">Mycolicibacterium poriferae</name>
    <dbReference type="NCBI Taxonomy" id="39694"/>
    <lineage>
        <taxon>Bacteria</taxon>
        <taxon>Bacillati</taxon>
        <taxon>Actinomycetota</taxon>
        <taxon>Actinomycetes</taxon>
        <taxon>Mycobacteriales</taxon>
        <taxon>Mycobacteriaceae</taxon>
        <taxon>Mycolicibacterium</taxon>
    </lineage>
</organism>
<evidence type="ECO:0000313" key="1">
    <source>
        <dbReference type="EMBL" id="BBX52457.1"/>
    </source>
</evidence>
<dbReference type="AlphaFoldDB" id="A0A6N4VFP5"/>
<dbReference type="PANTHER" id="PTHR31687:SF3">
    <property type="entry name" value="PROTEIN URG3"/>
    <property type="match status" value="1"/>
</dbReference>
<dbReference type="Pfam" id="PF07958">
    <property type="entry name" value="DUF1688"/>
    <property type="match status" value="1"/>
</dbReference>
<accession>A0A6N4VFP5</accession>
<dbReference type="PANTHER" id="PTHR31687">
    <property type="match status" value="1"/>
</dbReference>
<sequence>MSADHGALRSGPAVRDTDEAVDQAVAELQTAGAVRTRAHRLLERARAGESRWFVVHDHALDATAADVAEITRIRFPDLDVPVHSRWNHFQAGGYDRRGDLDALLADSDLAERSRAMIDLTLISVLLDAGAGPDWSFVEERDGTRSRYGRSEGLAVASWHGFVRGRFSADPARPLRVDATTLAALTDDDLSAVFQVGPANPLVGLAGRVELLHRLGAALRGHPEMFGEQSRPGGLFDALPRTDRGVDAHDLLSALLTALSPIWPSDNVIGDRPVGDCWRHEAVAGPGLSNGWMPLHKLSQWLTYSLVEPFAAGGVTVTGLDRLTGLAEYRNGGLLIDTGVLGLRDLDDALRTWRPADELVVEWRALTVALLDELAPLVCARLGLDPARTPLGCVLEGGTWGAGRASAQRLRGGRPPLSIVSDGTVF</sequence>
<keyword evidence="2" id="KW-1185">Reference proteome</keyword>
<dbReference type="RefSeq" id="WP_163675877.1">
    <property type="nucleotide sequence ID" value="NZ_AP022570.1"/>
</dbReference>
<evidence type="ECO:0000313" key="2">
    <source>
        <dbReference type="Proteomes" id="UP000466785"/>
    </source>
</evidence>
<gene>
    <name evidence="1" type="ORF">MPOR_34830</name>
</gene>
<reference evidence="1 2" key="1">
    <citation type="journal article" date="2019" name="Emerg. Microbes Infect.">
        <title>Comprehensive subspecies identification of 175 nontuberculous mycobacteria species based on 7547 genomic profiles.</title>
        <authorList>
            <person name="Matsumoto Y."/>
            <person name="Kinjo T."/>
            <person name="Motooka D."/>
            <person name="Nabeya D."/>
            <person name="Jung N."/>
            <person name="Uechi K."/>
            <person name="Horii T."/>
            <person name="Iida T."/>
            <person name="Fujita J."/>
            <person name="Nakamura S."/>
        </authorList>
    </citation>
    <scope>NUCLEOTIDE SEQUENCE [LARGE SCALE GENOMIC DNA]</scope>
    <source>
        <strain evidence="1 2">JCM 12603</strain>
    </source>
</reference>
<proteinExistence type="predicted"/>
<name>A0A6N4VFP5_9MYCO</name>
<dbReference type="KEGG" id="mpof:MPOR_34830"/>